<gene>
    <name evidence="12" type="ORF">O3H35_05685</name>
    <name evidence="11" type="ORF">O3H54_00590</name>
</gene>
<feature type="active site" description="Cysteine sulfenic acid (-SOH) intermediate" evidence="8">
    <location>
        <position position="66"/>
    </location>
</feature>
<feature type="active site" description="Cysteine sulfenic acid (-SOH) intermediate; for peroxidase activity" evidence="9">
    <location>
        <position position="66"/>
    </location>
</feature>
<evidence type="ECO:0000256" key="6">
    <source>
        <dbReference type="ARBA" id="ARBA00023284"/>
    </source>
</evidence>
<dbReference type="PANTHER" id="PTHR10681">
    <property type="entry name" value="THIOREDOXIN PEROXIDASE"/>
    <property type="match status" value="1"/>
</dbReference>
<dbReference type="GO" id="GO:0033554">
    <property type="term" value="P:cellular response to stress"/>
    <property type="evidence" value="ECO:0007669"/>
    <property type="project" value="TreeGrafter"/>
</dbReference>
<comment type="subunit">
    <text evidence="8">Homodecamer. Pentamer of dimers that assemble into a ring structure.</text>
</comment>
<proteinExistence type="inferred from homology"/>
<keyword evidence="6 8" id="KW-0676">Redox-active center</keyword>
<dbReference type="InterPro" id="IPR024706">
    <property type="entry name" value="Peroxiredoxin_AhpC-typ"/>
</dbReference>
<keyword evidence="1 8" id="KW-0963">Cytoplasm</keyword>
<comment type="function">
    <text evidence="8">Thiol-specific peroxidase that catalyzes the reduction of hydrogen peroxide and organic hydroperoxides to water and alcohols, respectively. Plays a role in cell protection against oxidative stress by detoxifying peroxides.</text>
</comment>
<comment type="subcellular location">
    <subcellularLocation>
        <location evidence="8">Cytoplasm</location>
    </subcellularLocation>
</comment>
<comment type="miscellaneous">
    <text evidence="8">The active site is a conserved redox-active cysteine residue, the peroxidatic cysteine (C(P)), which makes the nucleophilic attack on the peroxide substrate. The peroxide oxidizes the C(P)-SH to cysteine sulfenic acid (C(P)-SOH), which then reacts with another cysteine residue, the resolving cysteine (C(R)), to form a disulfide bridge. The disulfide is subsequently reduced by an appropriate electron donor to complete the catalytic cycle. Although the primary sequence of this enzyme is similar to those of the 1-Cys Prx6 enzymes, its catalytic properties resemble those of the typical 2-Cys Prxs and C(R) is provided by the other dimeric subunit to form an intersubunit disulfide. The disulfide is subsequently reduced by thioredoxin.</text>
</comment>
<keyword evidence="2 8" id="KW-0575">Peroxidase</keyword>
<accession>A0A9E4ZU24</accession>
<evidence type="ECO:0000259" key="10">
    <source>
        <dbReference type="PROSITE" id="PS51352"/>
    </source>
</evidence>
<evidence type="ECO:0000313" key="11">
    <source>
        <dbReference type="EMBL" id="MCZ3364367.1"/>
    </source>
</evidence>
<comment type="caution">
    <text evidence="11">The sequence shown here is derived from an EMBL/GenBank/DDBJ whole genome shotgun (WGS) entry which is preliminary data.</text>
</comment>
<dbReference type="InterPro" id="IPR013766">
    <property type="entry name" value="Thioredoxin_domain"/>
</dbReference>
<dbReference type="SUPFAM" id="SSF52833">
    <property type="entry name" value="Thioredoxin-like"/>
    <property type="match status" value="1"/>
</dbReference>
<evidence type="ECO:0000256" key="2">
    <source>
        <dbReference type="ARBA" id="ARBA00022559"/>
    </source>
</evidence>
<dbReference type="Gene3D" id="3.40.30.10">
    <property type="entry name" value="Glutaredoxin"/>
    <property type="match status" value="1"/>
</dbReference>
<keyword evidence="4 8" id="KW-0560">Oxidoreductase</keyword>
<dbReference type="InterPro" id="IPR050217">
    <property type="entry name" value="Peroxiredoxin"/>
</dbReference>
<evidence type="ECO:0000256" key="3">
    <source>
        <dbReference type="ARBA" id="ARBA00022862"/>
    </source>
</evidence>
<sequence>MGHKVKIYEVRKTKKTDEAGGMPLIGDPFPKIKNVKTTQGIIKLPKEYKGKWFVLFSHPADFTPVCTTEFLEFQRHYIDFKLLNCELIGLSVDQVTSHLKWIEWIKENFNIRIEFPVIADNGEIASKLGLIHPAKGTNTVRAVIIVDPEGIIRAMIYYPQELGRNLSEIVRAVEGLRIADDEKVAIPADWPLNRRFGSNVIIPPPQSQEEIIERKQNVEAGEYACIDWWLCHKPWFKKYKTSEWKEL</sequence>
<dbReference type="AlphaFoldDB" id="A0A9E4ZU24"/>
<evidence type="ECO:0000256" key="7">
    <source>
        <dbReference type="ARBA" id="ARBA00025719"/>
    </source>
</evidence>
<keyword evidence="13" id="KW-1185">Reference proteome</keyword>
<dbReference type="EMBL" id="JAPVER010000018">
    <property type="protein sequence ID" value="MCZ3364367.1"/>
    <property type="molecule type" value="Genomic_DNA"/>
</dbReference>
<feature type="disulfide bond" description="Interchain (with Cys-231); in linked form" evidence="8">
    <location>
        <position position="66"/>
    </location>
</feature>
<reference evidence="11" key="1">
    <citation type="submission" date="2022-12" db="EMBL/GenBank/DDBJ databases">
        <title>Reclassification of two methanogenic archaea species isolated from the Kolyma lowland permafrost.</title>
        <authorList>
            <person name="Trubitsyn V.E."/>
            <person name="Rivkina E.M."/>
            <person name="Shcherbakova V.A."/>
        </authorList>
    </citation>
    <scope>NUCLEOTIDE SEQUENCE</scope>
    <source>
        <strain evidence="11">M2</strain>
        <strain evidence="12">MK4</strain>
    </source>
</reference>
<dbReference type="PIRSF" id="PIRSF000239">
    <property type="entry name" value="AHPC"/>
    <property type="match status" value="1"/>
</dbReference>
<evidence type="ECO:0000256" key="4">
    <source>
        <dbReference type="ARBA" id="ARBA00023002"/>
    </source>
</evidence>
<organism evidence="11 13">
    <name type="scientific">Methanobacterium veterum</name>
    <dbReference type="NCBI Taxonomy" id="408577"/>
    <lineage>
        <taxon>Archaea</taxon>
        <taxon>Methanobacteriati</taxon>
        <taxon>Methanobacteriota</taxon>
        <taxon>Methanomada group</taxon>
        <taxon>Methanobacteria</taxon>
        <taxon>Methanobacteriales</taxon>
        <taxon>Methanobacteriaceae</taxon>
        <taxon>Methanobacterium</taxon>
    </lineage>
</organism>
<feature type="disulfide bond" description="Alternate" evidence="8">
    <location>
        <begin position="225"/>
        <end position="231"/>
    </location>
</feature>
<dbReference type="EMBL" id="JAPVES010000030">
    <property type="protein sequence ID" value="MCZ3372117.1"/>
    <property type="molecule type" value="Genomic_DNA"/>
</dbReference>
<dbReference type="InterPro" id="IPR022915">
    <property type="entry name" value="Peroxiredoxin_TDXH"/>
</dbReference>
<dbReference type="RefSeq" id="WP_048081172.1">
    <property type="nucleotide sequence ID" value="NZ_JAPVER010000018.1"/>
</dbReference>
<dbReference type="EC" id="1.11.1.24" evidence="8"/>
<protein>
    <recommendedName>
        <fullName evidence="8">Peroxiredoxin</fullName>
        <ecNumber evidence="8">1.11.1.24</ecNumber>
    </recommendedName>
    <alternativeName>
        <fullName evidence="8">Thioredoxin peroxidase</fullName>
    </alternativeName>
    <alternativeName>
        <fullName evidence="8">Thioredoxin-dependent peroxiredoxin</fullName>
    </alternativeName>
</protein>
<keyword evidence="3 8" id="KW-0049">Antioxidant</keyword>
<feature type="binding site" evidence="8">
    <location>
        <position position="141"/>
    </location>
    <ligand>
        <name>substrate</name>
    </ligand>
</feature>
<comment type="catalytic activity">
    <reaction evidence="8">
        <text>a hydroperoxide + [thioredoxin]-dithiol = an alcohol + [thioredoxin]-disulfide + H2O</text>
        <dbReference type="Rhea" id="RHEA:62620"/>
        <dbReference type="Rhea" id="RHEA-COMP:10698"/>
        <dbReference type="Rhea" id="RHEA-COMP:10700"/>
        <dbReference type="ChEBI" id="CHEBI:15377"/>
        <dbReference type="ChEBI" id="CHEBI:29950"/>
        <dbReference type="ChEBI" id="CHEBI:30879"/>
        <dbReference type="ChEBI" id="CHEBI:35924"/>
        <dbReference type="ChEBI" id="CHEBI:50058"/>
        <dbReference type="EC" id="1.11.1.24"/>
    </reaction>
</comment>
<dbReference type="PROSITE" id="PS51352">
    <property type="entry name" value="THIOREDOXIN_2"/>
    <property type="match status" value="1"/>
</dbReference>
<dbReference type="Proteomes" id="UP001068021">
    <property type="component" value="Unassembled WGS sequence"/>
</dbReference>
<evidence type="ECO:0000256" key="9">
    <source>
        <dbReference type="PIRSR" id="PIRSR000239-1"/>
    </source>
</evidence>
<dbReference type="GO" id="GO:0005829">
    <property type="term" value="C:cytosol"/>
    <property type="evidence" value="ECO:0007669"/>
    <property type="project" value="TreeGrafter"/>
</dbReference>
<dbReference type="HAMAP" id="MF_00401">
    <property type="entry name" value="Peroxiredoxin"/>
    <property type="match status" value="1"/>
</dbReference>
<dbReference type="GO" id="GO:0042744">
    <property type="term" value="P:hydrogen peroxide catabolic process"/>
    <property type="evidence" value="ECO:0007669"/>
    <property type="project" value="TreeGrafter"/>
</dbReference>
<dbReference type="GO" id="GO:0008379">
    <property type="term" value="F:thioredoxin peroxidase activity"/>
    <property type="evidence" value="ECO:0007669"/>
    <property type="project" value="TreeGrafter"/>
</dbReference>
<evidence type="ECO:0000256" key="5">
    <source>
        <dbReference type="ARBA" id="ARBA00023157"/>
    </source>
</evidence>
<dbReference type="Pfam" id="PF00578">
    <property type="entry name" value="AhpC-TSA"/>
    <property type="match status" value="1"/>
</dbReference>
<dbReference type="Gene3D" id="3.30.1020.10">
    <property type="entry name" value="Antioxidant, Horf6, Chain A, domain2"/>
    <property type="match status" value="1"/>
</dbReference>
<dbReference type="InterPro" id="IPR045020">
    <property type="entry name" value="PRX_1cys"/>
</dbReference>
<feature type="domain" description="Thioredoxin" evidence="10">
    <location>
        <begin position="23"/>
        <end position="178"/>
    </location>
</feature>
<dbReference type="CDD" id="cd03016">
    <property type="entry name" value="PRX_1cys"/>
    <property type="match status" value="1"/>
</dbReference>
<dbReference type="PANTHER" id="PTHR10681:SF171">
    <property type="entry name" value="PEROXIREDOXIN 4"/>
    <property type="match status" value="1"/>
</dbReference>
<dbReference type="InterPro" id="IPR019479">
    <property type="entry name" value="Peroxiredoxin_C"/>
</dbReference>
<evidence type="ECO:0000256" key="1">
    <source>
        <dbReference type="ARBA" id="ARBA00022490"/>
    </source>
</evidence>
<evidence type="ECO:0000256" key="8">
    <source>
        <dbReference type="HAMAP-Rule" id="MF_00401"/>
    </source>
</evidence>
<dbReference type="GO" id="GO:0006979">
    <property type="term" value="P:response to oxidative stress"/>
    <property type="evidence" value="ECO:0007669"/>
    <property type="project" value="TreeGrafter"/>
</dbReference>
<dbReference type="Proteomes" id="UP001074446">
    <property type="component" value="Unassembled WGS sequence"/>
</dbReference>
<dbReference type="InterPro" id="IPR036249">
    <property type="entry name" value="Thioredoxin-like_sf"/>
</dbReference>
<keyword evidence="5 8" id="KW-1015">Disulfide bond</keyword>
<comment type="similarity">
    <text evidence="7 8">Belongs to the peroxiredoxin family. Prx6 subfamily.</text>
</comment>
<evidence type="ECO:0000313" key="13">
    <source>
        <dbReference type="Proteomes" id="UP001068021"/>
    </source>
</evidence>
<dbReference type="Pfam" id="PF10417">
    <property type="entry name" value="1-cysPrx_C"/>
    <property type="match status" value="1"/>
</dbReference>
<feature type="disulfide bond" description="Interchain (with Cys-66); in linked form" evidence="8">
    <location>
        <position position="231"/>
    </location>
</feature>
<dbReference type="InterPro" id="IPR000866">
    <property type="entry name" value="AhpC/TSA"/>
</dbReference>
<dbReference type="NCBIfam" id="NF009668">
    <property type="entry name" value="PRK13189.1"/>
    <property type="match status" value="1"/>
</dbReference>
<name>A0A9E4ZU24_9EURY</name>
<dbReference type="GO" id="GO:0045454">
    <property type="term" value="P:cell redox homeostasis"/>
    <property type="evidence" value="ECO:0007669"/>
    <property type="project" value="TreeGrafter"/>
</dbReference>
<evidence type="ECO:0000313" key="12">
    <source>
        <dbReference type="EMBL" id="MCZ3372117.1"/>
    </source>
</evidence>